<feature type="region of interest" description="Disordered" evidence="5">
    <location>
        <begin position="906"/>
        <end position="930"/>
    </location>
</feature>
<feature type="region of interest" description="Disordered" evidence="5">
    <location>
        <begin position="1"/>
        <end position="26"/>
    </location>
</feature>
<reference evidence="9" key="1">
    <citation type="submission" date="2025-08" db="UniProtKB">
        <authorList>
            <consortium name="RefSeq"/>
        </authorList>
    </citation>
    <scope>IDENTIFICATION</scope>
</reference>
<evidence type="ECO:0000313" key="9">
    <source>
        <dbReference type="RefSeq" id="XP_026190805.1"/>
    </source>
</evidence>
<keyword evidence="3 6" id="KW-1133">Transmembrane helix</keyword>
<dbReference type="InterPro" id="IPR036513">
    <property type="entry name" value="STAS_dom_sf"/>
</dbReference>
<feature type="compositionally biased region" description="Basic and acidic residues" evidence="5">
    <location>
        <begin position="906"/>
        <end position="922"/>
    </location>
</feature>
<feature type="transmembrane region" description="Helical" evidence="6">
    <location>
        <begin position="292"/>
        <end position="313"/>
    </location>
</feature>
<organism evidence="8 9">
    <name type="scientific">Cyclospora cayetanensis</name>
    <dbReference type="NCBI Taxonomy" id="88456"/>
    <lineage>
        <taxon>Eukaryota</taxon>
        <taxon>Sar</taxon>
        <taxon>Alveolata</taxon>
        <taxon>Apicomplexa</taxon>
        <taxon>Conoidasida</taxon>
        <taxon>Coccidia</taxon>
        <taxon>Eucoccidiorida</taxon>
        <taxon>Eimeriorina</taxon>
        <taxon>Eimeriidae</taxon>
        <taxon>Cyclospora</taxon>
    </lineage>
</organism>
<dbReference type="CDD" id="cd07042">
    <property type="entry name" value="STAS_SulP_like_sulfate_transporter"/>
    <property type="match status" value="1"/>
</dbReference>
<dbReference type="Pfam" id="PF00916">
    <property type="entry name" value="Sulfate_transp"/>
    <property type="match status" value="1"/>
</dbReference>
<evidence type="ECO:0000313" key="8">
    <source>
        <dbReference type="Proteomes" id="UP000515125"/>
    </source>
</evidence>
<dbReference type="GO" id="GO:0055085">
    <property type="term" value="P:transmembrane transport"/>
    <property type="evidence" value="ECO:0007669"/>
    <property type="project" value="InterPro"/>
</dbReference>
<dbReference type="GO" id="GO:0016020">
    <property type="term" value="C:membrane"/>
    <property type="evidence" value="ECO:0007669"/>
    <property type="project" value="UniProtKB-SubCell"/>
</dbReference>
<dbReference type="OrthoDB" id="288203at2759"/>
<comment type="subcellular location">
    <subcellularLocation>
        <location evidence="1">Membrane</location>
        <topology evidence="1">Multi-pass membrane protein</topology>
    </subcellularLocation>
</comment>
<evidence type="ECO:0000256" key="3">
    <source>
        <dbReference type="ARBA" id="ARBA00022989"/>
    </source>
</evidence>
<keyword evidence="4 6" id="KW-0472">Membrane</keyword>
<dbReference type="RefSeq" id="XP_026190805.1">
    <property type="nucleotide sequence ID" value="XM_026335020.1"/>
</dbReference>
<feature type="transmembrane region" description="Helical" evidence="6">
    <location>
        <begin position="268"/>
        <end position="285"/>
    </location>
</feature>
<feature type="domain" description="STAS" evidence="7">
    <location>
        <begin position="689"/>
        <end position="792"/>
    </location>
</feature>
<dbReference type="Proteomes" id="UP000515125">
    <property type="component" value="Unplaced"/>
</dbReference>
<dbReference type="PANTHER" id="PTHR11814">
    <property type="entry name" value="SULFATE TRANSPORTER"/>
    <property type="match status" value="1"/>
</dbReference>
<feature type="compositionally biased region" description="Basic and acidic residues" evidence="5">
    <location>
        <begin position="852"/>
        <end position="874"/>
    </location>
</feature>
<dbReference type="Gene3D" id="3.30.750.24">
    <property type="entry name" value="STAS domain"/>
    <property type="match status" value="1"/>
</dbReference>
<feature type="compositionally biased region" description="Basic and acidic residues" evidence="5">
    <location>
        <begin position="52"/>
        <end position="70"/>
    </location>
</feature>
<sequence>MPPFSGRFAPVPDDKMDDEKEGNRRGRFPRWSWVFPTLGRVGNNRGAGDALHAGDTERSYTKQPKEQKDMEDSAIYVECHKVDTLSGKSPATLPRKTLTEDDIHRDFSIPEEHSGPLRRLWRSARRFSPVRCLRSAVPLQEVLRTYKWSYLLPDMFAGISEGVMAIPQGMSYAMLARLPPQFGLYVNFVYPLIYMIFGTGRHVAVGVSAIEDLLLGESVTRIIGERERLEDISLSRTLANDPKTAPEIQMSLLETAELNESLLMESRIAVSIGMAVCVGIVFALMRVLQAGLLADLLAVPVLSGFSTASAFLIGTSQLKYAFGLQIPNEVEDGDFKVLRQWWYCIAHIKEANWVSVGICLASIIILAVCKYMNRRYFKCIPIPGPLLTVIIFTALSAGLGLGASHGVKVIGSIPRGFPSPTAPQFSTAFALITEEGQRVVVHKNVFLLMLREALILTAMFFVIHISIAKTITQQKKTYSIRPDQELVALSCCNFIGSCFQCFPNATSLSRTCVVSSIGGFTQLHQISNALIIVFTLSFMTPLLYALPNAVLASVVLFGVYGMLDFKELIRLAKIGATSITSTSKAFRNTHVLLTLLQKPNFLCDSSAWTLLFAGGLDVLLWLVCFLITIIFGAMEGILASIVLSLLWLLRKTARPAFSVLGRLPATHIYRNVRRFPMAVEEEGKAAASGIRILRFDASLNFSNSDFFESRVLHCLLPTTRVVIMDGSSINDMDVTAIRMLERLVQTLAQRGIVLLFANWKGPMRDFLQKAAFYDVLPPEHCFLSLPDAVFWANRHLKLSGQTELGDVKRAFSSEQCGSPSRLVGESSTEQPTGGSGLITPKGSSASPSVFPLEKREAPVDKYRERGGEGERERICGGGRPFRSRALPLCSAPKYCWKVAQKSQSDAKLDLEGKPKSKQERFRSTRSQSLSSLQDLEERMNILSGHHHSVLWDGLSATTADGLRVVTEITGSGEAVRWTVRTTTYEQVNQQGEQIHTPRNTSHTGEDSAATEKALPLDESYGWSPIVKTESFARLSYFLPSLETAHDIFFDSASQTWLAKSDDAPLILIQGCFGVRKHVSFCLFPCLYLFAHMFTVDMTKKSQPAATHCSAASLGNVQ</sequence>
<evidence type="ECO:0000256" key="2">
    <source>
        <dbReference type="ARBA" id="ARBA00022692"/>
    </source>
</evidence>
<feature type="transmembrane region" description="Helical" evidence="6">
    <location>
        <begin position="384"/>
        <end position="403"/>
    </location>
</feature>
<dbReference type="GeneID" id="34621091"/>
<proteinExistence type="predicted"/>
<keyword evidence="8" id="KW-1185">Reference proteome</keyword>
<feature type="transmembrane region" description="Helical" evidence="6">
    <location>
        <begin position="453"/>
        <end position="471"/>
    </location>
</feature>
<dbReference type="InterPro" id="IPR001902">
    <property type="entry name" value="SLC26A/SulP_fam"/>
</dbReference>
<dbReference type="InterPro" id="IPR002645">
    <property type="entry name" value="STAS_dom"/>
</dbReference>
<feature type="region of interest" description="Disordered" evidence="5">
    <location>
        <begin position="987"/>
        <end position="1010"/>
    </location>
</feature>
<dbReference type="SUPFAM" id="SSF52091">
    <property type="entry name" value="SpoIIaa-like"/>
    <property type="match status" value="1"/>
</dbReference>
<accession>A0A6P6RUK7</accession>
<evidence type="ECO:0000259" key="7">
    <source>
        <dbReference type="PROSITE" id="PS50801"/>
    </source>
</evidence>
<feature type="compositionally biased region" description="Polar residues" evidence="5">
    <location>
        <begin position="987"/>
        <end position="1002"/>
    </location>
</feature>
<feature type="transmembrane region" description="Helical" evidence="6">
    <location>
        <begin position="351"/>
        <end position="372"/>
    </location>
</feature>
<evidence type="ECO:0000256" key="5">
    <source>
        <dbReference type="SAM" id="MobiDB-lite"/>
    </source>
</evidence>
<dbReference type="InterPro" id="IPR011547">
    <property type="entry name" value="SLC26A/SulP_dom"/>
</dbReference>
<name>A0A6P6RUK7_9EIME</name>
<feature type="compositionally biased region" description="Basic and acidic residues" evidence="5">
    <location>
        <begin position="12"/>
        <end position="24"/>
    </location>
</feature>
<feature type="region of interest" description="Disordered" evidence="5">
    <location>
        <begin position="815"/>
        <end position="876"/>
    </location>
</feature>
<feature type="region of interest" description="Disordered" evidence="5">
    <location>
        <begin position="42"/>
        <end position="70"/>
    </location>
</feature>
<dbReference type="Pfam" id="PF01740">
    <property type="entry name" value="STAS"/>
    <property type="match status" value="1"/>
</dbReference>
<evidence type="ECO:0000256" key="6">
    <source>
        <dbReference type="SAM" id="Phobius"/>
    </source>
</evidence>
<gene>
    <name evidence="9" type="primary">LOC34621091</name>
</gene>
<evidence type="ECO:0000256" key="1">
    <source>
        <dbReference type="ARBA" id="ARBA00004141"/>
    </source>
</evidence>
<keyword evidence="2 6" id="KW-0812">Transmembrane</keyword>
<evidence type="ECO:0000256" key="4">
    <source>
        <dbReference type="ARBA" id="ARBA00023136"/>
    </source>
</evidence>
<dbReference type="AlphaFoldDB" id="A0A6P6RUK7"/>
<protein>
    <submittedName>
        <fullName evidence="9">Proton/sulfate cotransporter 2</fullName>
    </submittedName>
</protein>
<dbReference type="PROSITE" id="PS50801">
    <property type="entry name" value="STAS"/>
    <property type="match status" value="1"/>
</dbReference>
<feature type="transmembrane region" description="Helical" evidence="6">
    <location>
        <begin position="618"/>
        <end position="649"/>
    </location>
</feature>